<dbReference type="Proteomes" id="UP000252893">
    <property type="component" value="Unassembled WGS sequence"/>
</dbReference>
<keyword evidence="3" id="KW-1185">Reference proteome</keyword>
<feature type="coiled-coil region" evidence="1">
    <location>
        <begin position="112"/>
        <end position="139"/>
    </location>
</feature>
<name>A0A366DFD3_9HYPH</name>
<organism evidence="2 3">
    <name type="scientific">Pseudochrobactrum asaccharolyticum</name>
    <dbReference type="NCBI Taxonomy" id="354351"/>
    <lineage>
        <taxon>Bacteria</taxon>
        <taxon>Pseudomonadati</taxon>
        <taxon>Pseudomonadota</taxon>
        <taxon>Alphaproteobacteria</taxon>
        <taxon>Hyphomicrobiales</taxon>
        <taxon>Brucellaceae</taxon>
        <taxon>Pseudochrobactrum</taxon>
    </lineage>
</organism>
<proteinExistence type="predicted"/>
<reference evidence="2 3" key="1">
    <citation type="submission" date="2018-06" db="EMBL/GenBank/DDBJ databases">
        <title>Genomic Encyclopedia of Type Strains, Phase IV (KMG-IV): sequencing the most valuable type-strain genomes for metagenomic binning, comparative biology and taxonomic classification.</title>
        <authorList>
            <person name="Goeker M."/>
        </authorList>
    </citation>
    <scope>NUCLEOTIDE SEQUENCE [LARGE SCALE GENOMIC DNA]</scope>
    <source>
        <strain evidence="2 3">DSM 25619</strain>
    </source>
</reference>
<evidence type="ECO:0000313" key="3">
    <source>
        <dbReference type="Proteomes" id="UP000252893"/>
    </source>
</evidence>
<dbReference type="AlphaFoldDB" id="A0A366DFD3"/>
<evidence type="ECO:0000313" key="2">
    <source>
        <dbReference type="EMBL" id="RBO88772.1"/>
    </source>
</evidence>
<keyword evidence="1" id="KW-0175">Coiled coil</keyword>
<comment type="caution">
    <text evidence="2">The sequence shown here is derived from an EMBL/GenBank/DDBJ whole genome shotgun (WGS) entry which is preliminary data.</text>
</comment>
<dbReference type="RefSeq" id="WP_113946462.1">
    <property type="nucleotide sequence ID" value="NZ_JBHEEG010000017.1"/>
</dbReference>
<gene>
    <name evidence="2" type="ORF">DFR47_11813</name>
</gene>
<protein>
    <submittedName>
        <fullName evidence="2">Uncharacterized protein</fullName>
    </submittedName>
</protein>
<accession>A0A366DFD3</accession>
<evidence type="ECO:0000256" key="1">
    <source>
        <dbReference type="SAM" id="Coils"/>
    </source>
</evidence>
<dbReference type="EMBL" id="QNRH01000018">
    <property type="protein sequence ID" value="RBO88772.1"/>
    <property type="molecule type" value="Genomic_DNA"/>
</dbReference>
<sequence length="139" mass="15976">MAGEHWASLSYKNDPTFGERVFVNMPYRAHFALASRLTMWISPVDGLEDRIGAWSFFVRSGGVTLCESEAAELLAGFYVLLSGHGFEADAMSFKTLAAIAQRPQHHIPDKYLELAKKHLKRQRELERELERERAKHHHR</sequence>